<evidence type="ECO:0000256" key="10">
    <source>
        <dbReference type="SAM" id="Phobius"/>
    </source>
</evidence>
<comment type="miscellaneous">
    <text evidence="9">This enzyme catalyzes only one turnover and therefore is not strictly catalytic. According to one definition, an enzyme is a biocatalyst that acts repeatedly and over many reaction cycles.</text>
</comment>
<comment type="similarity">
    <text evidence="2 9">Belongs to the MGMT family.</text>
</comment>
<dbReference type="InterPro" id="IPR036388">
    <property type="entry name" value="WH-like_DNA-bd_sf"/>
</dbReference>
<protein>
    <recommendedName>
        <fullName evidence="9">Methylated-DNA--protein-cysteine methyltransferase</fullName>
        <ecNumber evidence="9">2.1.1.63</ecNumber>
    </recommendedName>
    <alternativeName>
        <fullName evidence="9">6-O-methylguanine-DNA methyltransferase</fullName>
        <shortName evidence="9">MGMT</shortName>
    </alternativeName>
    <alternativeName>
        <fullName evidence="9">O-6-methylguanine-DNA-alkyltransferase</fullName>
    </alternativeName>
</protein>
<dbReference type="Gene3D" id="1.10.10.10">
    <property type="entry name" value="Winged helix-like DNA-binding domain superfamily/Winged helix DNA-binding domain"/>
    <property type="match status" value="1"/>
</dbReference>
<dbReference type="STRING" id="1134406.ADN00_14770"/>
<dbReference type="EC" id="2.1.1.63" evidence="9"/>
<keyword evidence="10" id="KW-0812">Transmembrane</keyword>
<evidence type="ECO:0000256" key="1">
    <source>
        <dbReference type="ARBA" id="ARBA00001286"/>
    </source>
</evidence>
<gene>
    <name evidence="13" type="ORF">ADN00_14770</name>
</gene>
<keyword evidence="6 9" id="KW-0227">DNA damage</keyword>
<dbReference type="Pfam" id="PF01035">
    <property type="entry name" value="DNA_binding_1"/>
    <property type="match status" value="1"/>
</dbReference>
<sequence>MDKPTPLPFAPSGMLMPSSPLGAILITASPLGLTGLSITANVSETQRAASATARNTLLVEAARQLTAYFDGLLREFTLPIDWSGMPDFQEQVLRCIQHIPYGQTRAYGEIARALGSPTGSRAVGSALAANPIPIILPCHRVVGADNSLRGFSAPGGVSAKAWLLALEGARLL</sequence>
<dbReference type="GO" id="GO:0006307">
    <property type="term" value="P:DNA alkylation repair"/>
    <property type="evidence" value="ECO:0007669"/>
    <property type="project" value="UniProtKB-UniRule"/>
</dbReference>
<evidence type="ECO:0000256" key="7">
    <source>
        <dbReference type="ARBA" id="ARBA00023204"/>
    </source>
</evidence>
<comment type="catalytic activity">
    <reaction evidence="8 9">
        <text>a 6-O-methyl-2'-deoxyguanosine in DNA + L-cysteinyl-[protein] = S-methyl-L-cysteinyl-[protein] + a 2'-deoxyguanosine in DNA</text>
        <dbReference type="Rhea" id="RHEA:24000"/>
        <dbReference type="Rhea" id="RHEA-COMP:10131"/>
        <dbReference type="Rhea" id="RHEA-COMP:10132"/>
        <dbReference type="Rhea" id="RHEA-COMP:11367"/>
        <dbReference type="Rhea" id="RHEA-COMP:11368"/>
        <dbReference type="ChEBI" id="CHEBI:29950"/>
        <dbReference type="ChEBI" id="CHEBI:82612"/>
        <dbReference type="ChEBI" id="CHEBI:85445"/>
        <dbReference type="ChEBI" id="CHEBI:85448"/>
        <dbReference type="EC" id="2.1.1.63"/>
    </reaction>
</comment>
<dbReference type="RefSeq" id="WP_201781206.1">
    <property type="nucleotide sequence ID" value="NZ_LGCL01000035.1"/>
</dbReference>
<evidence type="ECO:0000313" key="13">
    <source>
        <dbReference type="EMBL" id="KPL73599.1"/>
    </source>
</evidence>
<comment type="function">
    <text evidence="9">Involved in the cellular defense against the biological effects of O6-methylguanine (O6-MeG) and O4-methylthymine (O4-MeT) in DNA. Repairs the methylated nucleobase in DNA by stoichiometrically transferring the methyl group to a cysteine residue in the enzyme. This is a suicide reaction: the enzyme is irreversibly inactivated.</text>
</comment>
<dbReference type="Pfam" id="PF02870">
    <property type="entry name" value="Methyltransf_1N"/>
    <property type="match status" value="1"/>
</dbReference>
<dbReference type="InterPro" id="IPR008332">
    <property type="entry name" value="MethylG_MeTrfase_N"/>
</dbReference>
<dbReference type="InterPro" id="IPR014048">
    <property type="entry name" value="MethylDNA_cys_MeTrfase_DNA-bd"/>
</dbReference>
<dbReference type="GO" id="GO:0005737">
    <property type="term" value="C:cytoplasm"/>
    <property type="evidence" value="ECO:0007669"/>
    <property type="project" value="UniProtKB-SubCell"/>
</dbReference>
<dbReference type="SUPFAM" id="SSF46767">
    <property type="entry name" value="Methylated DNA-protein cysteine methyltransferase, C-terminal domain"/>
    <property type="match status" value="1"/>
</dbReference>
<evidence type="ECO:0000256" key="2">
    <source>
        <dbReference type="ARBA" id="ARBA00008711"/>
    </source>
</evidence>
<keyword evidence="5 9" id="KW-0808">Transferase</keyword>
<dbReference type="Gene3D" id="3.30.160.70">
    <property type="entry name" value="Methylated DNA-protein cysteine methyltransferase domain"/>
    <property type="match status" value="1"/>
</dbReference>
<dbReference type="InterPro" id="IPR036631">
    <property type="entry name" value="MGMT_N_sf"/>
</dbReference>
<dbReference type="FunFam" id="1.10.10.10:FF:000214">
    <property type="entry name" value="Methylated-DNA--protein-cysteine methyltransferase"/>
    <property type="match status" value="1"/>
</dbReference>
<dbReference type="AlphaFoldDB" id="A0A0P6WTM2"/>
<feature type="transmembrane region" description="Helical" evidence="10">
    <location>
        <begin position="20"/>
        <end position="40"/>
    </location>
</feature>
<dbReference type="GO" id="GO:0032259">
    <property type="term" value="P:methylation"/>
    <property type="evidence" value="ECO:0007669"/>
    <property type="project" value="UniProtKB-KW"/>
</dbReference>
<dbReference type="PROSITE" id="PS00374">
    <property type="entry name" value="MGMT"/>
    <property type="match status" value="1"/>
</dbReference>
<dbReference type="InterPro" id="IPR036217">
    <property type="entry name" value="MethylDNA_cys_MeTrfase_DNAb"/>
</dbReference>
<dbReference type="InterPro" id="IPR001497">
    <property type="entry name" value="MethylDNA_cys_MeTrfase_AS"/>
</dbReference>
<dbReference type="SUPFAM" id="SSF53155">
    <property type="entry name" value="Methylated DNA-protein cysteine methyltransferase domain"/>
    <property type="match status" value="1"/>
</dbReference>
<dbReference type="PANTHER" id="PTHR10815">
    <property type="entry name" value="METHYLATED-DNA--PROTEIN-CYSTEINE METHYLTRANSFERASE"/>
    <property type="match status" value="1"/>
</dbReference>
<feature type="domain" description="Methylguanine DNA methyltransferase ribonuclease-like" evidence="12">
    <location>
        <begin position="18"/>
        <end position="81"/>
    </location>
</feature>
<accession>A0A0P6WTM2</accession>
<keyword evidence="3 9" id="KW-0963">Cytoplasm</keyword>
<dbReference type="InterPro" id="IPR010916">
    <property type="entry name" value="TonB_box_CS"/>
</dbReference>
<evidence type="ECO:0000259" key="11">
    <source>
        <dbReference type="Pfam" id="PF01035"/>
    </source>
</evidence>
<evidence type="ECO:0000259" key="12">
    <source>
        <dbReference type="Pfam" id="PF02870"/>
    </source>
</evidence>
<name>A0A0P6WTM2_9CHLR</name>
<dbReference type="NCBIfam" id="TIGR00589">
    <property type="entry name" value="ogt"/>
    <property type="match status" value="1"/>
</dbReference>
<keyword evidence="10" id="KW-0472">Membrane</keyword>
<dbReference type="GO" id="GO:0003908">
    <property type="term" value="F:methylated-DNA-[protein]-cysteine S-methyltransferase activity"/>
    <property type="evidence" value="ECO:0007669"/>
    <property type="project" value="UniProtKB-UniRule"/>
</dbReference>
<keyword evidence="7 9" id="KW-0234">DNA repair</keyword>
<evidence type="ECO:0000256" key="6">
    <source>
        <dbReference type="ARBA" id="ARBA00022763"/>
    </source>
</evidence>
<feature type="active site" description="Nucleophile; methyl group acceptor" evidence="9">
    <location>
        <position position="138"/>
    </location>
</feature>
<organism evidence="13 14">
    <name type="scientific">Ornatilinea apprima</name>
    <dbReference type="NCBI Taxonomy" id="1134406"/>
    <lineage>
        <taxon>Bacteria</taxon>
        <taxon>Bacillati</taxon>
        <taxon>Chloroflexota</taxon>
        <taxon>Anaerolineae</taxon>
        <taxon>Anaerolineales</taxon>
        <taxon>Anaerolineaceae</taxon>
        <taxon>Ornatilinea</taxon>
    </lineage>
</organism>
<dbReference type="PANTHER" id="PTHR10815:SF13">
    <property type="entry name" value="METHYLATED-DNA--PROTEIN-CYSTEINE METHYLTRANSFERASE"/>
    <property type="match status" value="1"/>
</dbReference>
<evidence type="ECO:0000256" key="9">
    <source>
        <dbReference type="HAMAP-Rule" id="MF_00772"/>
    </source>
</evidence>
<feature type="domain" description="Methylated-DNA-[protein]-cysteine S-methyltransferase DNA binding" evidence="11">
    <location>
        <begin position="87"/>
        <end position="169"/>
    </location>
</feature>
<keyword evidence="10" id="KW-1133">Transmembrane helix</keyword>
<evidence type="ECO:0000256" key="4">
    <source>
        <dbReference type="ARBA" id="ARBA00022603"/>
    </source>
</evidence>
<evidence type="ECO:0000256" key="5">
    <source>
        <dbReference type="ARBA" id="ARBA00022679"/>
    </source>
</evidence>
<dbReference type="PROSITE" id="PS00430">
    <property type="entry name" value="TONB_DEPENDENT_REC_1"/>
    <property type="match status" value="1"/>
</dbReference>
<evidence type="ECO:0000256" key="8">
    <source>
        <dbReference type="ARBA" id="ARBA00049348"/>
    </source>
</evidence>
<keyword evidence="4 9" id="KW-0489">Methyltransferase</keyword>
<evidence type="ECO:0000313" key="14">
    <source>
        <dbReference type="Proteomes" id="UP000050417"/>
    </source>
</evidence>
<dbReference type="CDD" id="cd06445">
    <property type="entry name" value="ATase"/>
    <property type="match status" value="1"/>
</dbReference>
<evidence type="ECO:0000256" key="3">
    <source>
        <dbReference type="ARBA" id="ARBA00022490"/>
    </source>
</evidence>
<proteinExistence type="inferred from homology"/>
<dbReference type="HAMAP" id="MF_00772">
    <property type="entry name" value="OGT"/>
    <property type="match status" value="1"/>
</dbReference>
<reference evidence="13 14" key="1">
    <citation type="submission" date="2015-07" db="EMBL/GenBank/DDBJ databases">
        <title>Genome sequence of Ornatilinea apprima DSM 23815.</title>
        <authorList>
            <person name="Hemp J."/>
            <person name="Ward L.M."/>
            <person name="Pace L.A."/>
            <person name="Fischer W.W."/>
        </authorList>
    </citation>
    <scope>NUCLEOTIDE SEQUENCE [LARGE SCALE GENOMIC DNA]</scope>
    <source>
        <strain evidence="13 14">P3M-1</strain>
    </source>
</reference>
<comment type="catalytic activity">
    <reaction evidence="1 9">
        <text>a 4-O-methyl-thymidine in DNA + L-cysteinyl-[protein] = a thymidine in DNA + S-methyl-L-cysteinyl-[protein]</text>
        <dbReference type="Rhea" id="RHEA:53428"/>
        <dbReference type="Rhea" id="RHEA-COMP:10131"/>
        <dbReference type="Rhea" id="RHEA-COMP:10132"/>
        <dbReference type="Rhea" id="RHEA-COMP:13555"/>
        <dbReference type="Rhea" id="RHEA-COMP:13556"/>
        <dbReference type="ChEBI" id="CHEBI:29950"/>
        <dbReference type="ChEBI" id="CHEBI:82612"/>
        <dbReference type="ChEBI" id="CHEBI:137386"/>
        <dbReference type="ChEBI" id="CHEBI:137387"/>
        <dbReference type="EC" id="2.1.1.63"/>
    </reaction>
</comment>
<comment type="caution">
    <text evidence="13">The sequence shown here is derived from an EMBL/GenBank/DDBJ whole genome shotgun (WGS) entry which is preliminary data.</text>
</comment>
<dbReference type="PATRIC" id="fig|1134406.4.peg.2120"/>
<dbReference type="Proteomes" id="UP000050417">
    <property type="component" value="Unassembled WGS sequence"/>
</dbReference>
<dbReference type="EMBL" id="LGCL01000035">
    <property type="protein sequence ID" value="KPL73599.1"/>
    <property type="molecule type" value="Genomic_DNA"/>
</dbReference>
<keyword evidence="14" id="KW-1185">Reference proteome</keyword>
<dbReference type="InterPro" id="IPR023546">
    <property type="entry name" value="MGMT"/>
</dbReference>
<comment type="subcellular location">
    <subcellularLocation>
        <location evidence="9">Cytoplasm</location>
    </subcellularLocation>
</comment>